<dbReference type="PRINTS" id="PR00036">
    <property type="entry name" value="HTHLACI"/>
</dbReference>
<evidence type="ECO:0000313" key="6">
    <source>
        <dbReference type="Proteomes" id="UP001165422"/>
    </source>
</evidence>
<proteinExistence type="predicted"/>
<dbReference type="CDD" id="cd19975">
    <property type="entry name" value="PBP1_CcpA-like"/>
    <property type="match status" value="1"/>
</dbReference>
<dbReference type="PANTHER" id="PTHR30146:SF149">
    <property type="entry name" value="HTH-TYPE TRANSCRIPTIONAL REGULATOR EBGR"/>
    <property type="match status" value="1"/>
</dbReference>
<dbReference type="CDD" id="cd01392">
    <property type="entry name" value="HTH_LacI"/>
    <property type="match status" value="1"/>
</dbReference>
<evidence type="ECO:0000256" key="2">
    <source>
        <dbReference type="ARBA" id="ARBA00023125"/>
    </source>
</evidence>
<name>A0ABS8N1P4_9CLOT</name>
<protein>
    <submittedName>
        <fullName evidence="5">LacI family transcriptional regulator</fullName>
    </submittedName>
</protein>
<keyword evidence="2" id="KW-0238">DNA-binding</keyword>
<organism evidence="5 6">
    <name type="scientific">Clostridium aromativorans</name>
    <dbReference type="NCBI Taxonomy" id="2836848"/>
    <lineage>
        <taxon>Bacteria</taxon>
        <taxon>Bacillati</taxon>
        <taxon>Bacillota</taxon>
        <taxon>Clostridia</taxon>
        <taxon>Eubacteriales</taxon>
        <taxon>Clostridiaceae</taxon>
        <taxon>Clostridium</taxon>
    </lineage>
</organism>
<dbReference type="InterPro" id="IPR010982">
    <property type="entry name" value="Lambda_DNA-bd_dom_sf"/>
</dbReference>
<dbReference type="SUPFAM" id="SSF47413">
    <property type="entry name" value="lambda repressor-like DNA-binding domains"/>
    <property type="match status" value="1"/>
</dbReference>
<dbReference type="Proteomes" id="UP001165422">
    <property type="component" value="Unassembled WGS sequence"/>
</dbReference>
<evidence type="ECO:0000256" key="1">
    <source>
        <dbReference type="ARBA" id="ARBA00023015"/>
    </source>
</evidence>
<keyword evidence="3" id="KW-0804">Transcription</keyword>
<comment type="caution">
    <text evidence="5">The sequence shown here is derived from an EMBL/GenBank/DDBJ whole genome shotgun (WGS) entry which is preliminary data.</text>
</comment>
<gene>
    <name evidence="5" type="ORF">LN736_02405</name>
</gene>
<feature type="domain" description="HTH lacI-type" evidence="4">
    <location>
        <begin position="3"/>
        <end position="57"/>
    </location>
</feature>
<dbReference type="PROSITE" id="PS00356">
    <property type="entry name" value="HTH_LACI_1"/>
    <property type="match status" value="1"/>
</dbReference>
<dbReference type="InterPro" id="IPR046335">
    <property type="entry name" value="LacI/GalR-like_sensor"/>
</dbReference>
<evidence type="ECO:0000313" key="5">
    <source>
        <dbReference type="EMBL" id="MCC9293722.1"/>
    </source>
</evidence>
<sequence>MAASIKDVAREAGVSIATVSRVLNDVDVVNEETKKRVLAAIKKLGYRPNIVARSLKTQRTRTIGIIIPDISNQFYPEIVRGAEDVANIYDYNIMLCNTDLNIEKEMEYLKVLKEKMVDGVLYMSNSLEPNILELIKQLEFPMVLVESTNKKENIPSVTIDNEKAAYDGVAYLIKKGNKKIAYIGAGEDTVNASAVRYKGYKRALEENNLKLDRDKIYFTSSKAKNGYKGINEILNKTKIDSIFCTSDEIAIGVINALRDNGISVPDDIDVMGFNNIYLASIFYPKLTTVSQPIYDMGSVGMRMLIKMINKEELKERNYVLPHELIERDSCKK</sequence>
<accession>A0ABS8N1P4</accession>
<dbReference type="PROSITE" id="PS50932">
    <property type="entry name" value="HTH_LACI_2"/>
    <property type="match status" value="1"/>
</dbReference>
<dbReference type="SMART" id="SM00354">
    <property type="entry name" value="HTH_LACI"/>
    <property type="match status" value="1"/>
</dbReference>
<dbReference type="PANTHER" id="PTHR30146">
    <property type="entry name" value="LACI-RELATED TRANSCRIPTIONAL REPRESSOR"/>
    <property type="match status" value="1"/>
</dbReference>
<evidence type="ECO:0000259" key="4">
    <source>
        <dbReference type="PROSITE" id="PS50932"/>
    </source>
</evidence>
<dbReference type="SUPFAM" id="SSF53822">
    <property type="entry name" value="Periplasmic binding protein-like I"/>
    <property type="match status" value="1"/>
</dbReference>
<keyword evidence="6" id="KW-1185">Reference proteome</keyword>
<dbReference type="Gene3D" id="1.10.260.40">
    <property type="entry name" value="lambda repressor-like DNA-binding domains"/>
    <property type="match status" value="1"/>
</dbReference>
<keyword evidence="1" id="KW-0805">Transcription regulation</keyword>
<dbReference type="Pfam" id="PF13377">
    <property type="entry name" value="Peripla_BP_3"/>
    <property type="match status" value="1"/>
</dbReference>
<dbReference type="InterPro" id="IPR000843">
    <property type="entry name" value="HTH_LacI"/>
</dbReference>
<evidence type="ECO:0000256" key="3">
    <source>
        <dbReference type="ARBA" id="ARBA00023163"/>
    </source>
</evidence>
<reference evidence="5" key="1">
    <citation type="submission" date="2021-11" db="EMBL/GenBank/DDBJ databases">
        <authorList>
            <person name="Qingchun L."/>
            <person name="Dong Z."/>
            <person name="Zongwei Q."/>
            <person name="Jia Z."/>
            <person name="Duotao L."/>
        </authorList>
    </citation>
    <scope>NUCLEOTIDE SEQUENCE</scope>
    <source>
        <strain evidence="5">WLY-B-L2</strain>
    </source>
</reference>
<dbReference type="Gene3D" id="3.40.50.2300">
    <property type="match status" value="2"/>
</dbReference>
<dbReference type="InterPro" id="IPR028082">
    <property type="entry name" value="Peripla_BP_I"/>
</dbReference>
<dbReference type="Pfam" id="PF00356">
    <property type="entry name" value="LacI"/>
    <property type="match status" value="1"/>
</dbReference>
<dbReference type="RefSeq" id="WP_229980715.1">
    <property type="nucleotide sequence ID" value="NZ_JAJJPB010000001.1"/>
</dbReference>
<dbReference type="EMBL" id="JAJJPB010000001">
    <property type="protein sequence ID" value="MCC9293722.1"/>
    <property type="molecule type" value="Genomic_DNA"/>
</dbReference>